<dbReference type="AlphaFoldDB" id="A0A174R1D1"/>
<evidence type="ECO:0000259" key="1">
    <source>
        <dbReference type="PROSITE" id="PS51186"/>
    </source>
</evidence>
<keyword evidence="5" id="KW-1185">Reference proteome</keyword>
<accession>A0A174R1D1</accession>
<protein>
    <submittedName>
        <fullName evidence="2">Acetyltransferase</fullName>
    </submittedName>
</protein>
<dbReference type="InterPro" id="IPR000182">
    <property type="entry name" value="GNAT_dom"/>
</dbReference>
<reference evidence="2 4" key="1">
    <citation type="submission" date="2015-09" db="EMBL/GenBank/DDBJ databases">
        <authorList>
            <consortium name="Pathogen Informatics"/>
        </authorList>
    </citation>
    <scope>NUCLEOTIDE SEQUENCE [LARGE SCALE GENOMIC DNA]</scope>
    <source>
        <strain evidence="2 4">2789STDY5834865</strain>
    </source>
</reference>
<feature type="domain" description="N-acetyltransferase" evidence="1">
    <location>
        <begin position="5"/>
        <end position="176"/>
    </location>
</feature>
<reference evidence="3 5" key="2">
    <citation type="submission" date="2018-06" db="EMBL/GenBank/DDBJ databases">
        <authorList>
            <consortium name="Pathogen Informatics"/>
            <person name="Doyle S."/>
        </authorList>
    </citation>
    <scope>NUCLEOTIDE SEQUENCE [LARGE SCALE GENOMIC DNA]</scope>
    <source>
        <strain evidence="3 5">NCTC11224</strain>
    </source>
</reference>
<sequence length="176" mass="19972">MCGLMLVRPCKLYAEQVMSYKEEMSQNGDSFDGCAGLEDVYSFDEWIDFEGRLRKKYKTGYVPSEVFLAVRQSDKFLVGMIDFRHPLSDFLKNYGGNIGYSIRPSERQKGYASEMLKLVLPICRDFGESKVLLTCDKGNVASQRTIIKNGGMLENEISDTVGLSKSGIIQRYWISL</sequence>
<dbReference type="PANTHER" id="PTHR39173">
    <property type="entry name" value="ACETYLTRANSFERASE"/>
    <property type="match status" value="1"/>
</dbReference>
<dbReference type="GO" id="GO:0016747">
    <property type="term" value="F:acyltransferase activity, transferring groups other than amino-acyl groups"/>
    <property type="evidence" value="ECO:0007669"/>
    <property type="project" value="InterPro"/>
</dbReference>
<evidence type="ECO:0000313" key="4">
    <source>
        <dbReference type="Proteomes" id="UP000095512"/>
    </source>
</evidence>
<dbReference type="Gene3D" id="3.40.630.30">
    <property type="match status" value="1"/>
</dbReference>
<dbReference type="SUPFAM" id="SSF55729">
    <property type="entry name" value="Acyl-CoA N-acyltransferases (Nat)"/>
    <property type="match status" value="1"/>
</dbReference>
<dbReference type="Proteomes" id="UP000251853">
    <property type="component" value="Unassembled WGS sequence"/>
</dbReference>
<organism evidence="2 4">
    <name type="scientific">Enterocloster clostridioformis</name>
    <dbReference type="NCBI Taxonomy" id="1531"/>
    <lineage>
        <taxon>Bacteria</taxon>
        <taxon>Bacillati</taxon>
        <taxon>Bacillota</taxon>
        <taxon>Clostridia</taxon>
        <taxon>Lachnospirales</taxon>
        <taxon>Lachnospiraceae</taxon>
        <taxon>Enterocloster</taxon>
    </lineage>
</organism>
<dbReference type="EMBL" id="CZAB01000052">
    <property type="protein sequence ID" value="CUP79272.1"/>
    <property type="molecule type" value="Genomic_DNA"/>
</dbReference>
<name>A0A174R1D1_9FIRM</name>
<dbReference type="Proteomes" id="UP000095512">
    <property type="component" value="Unassembled WGS sequence"/>
</dbReference>
<evidence type="ECO:0000313" key="5">
    <source>
        <dbReference type="Proteomes" id="UP000251853"/>
    </source>
</evidence>
<dbReference type="PANTHER" id="PTHR39173:SF1">
    <property type="entry name" value="ACETYLTRANSFERASE"/>
    <property type="match status" value="1"/>
</dbReference>
<proteinExistence type="predicted"/>
<evidence type="ECO:0000313" key="3">
    <source>
        <dbReference type="EMBL" id="SQB14528.1"/>
    </source>
</evidence>
<gene>
    <name evidence="2" type="ORF">ERS852480_04100</name>
    <name evidence="3" type="ORF">NCTC11224_03578</name>
</gene>
<keyword evidence="2" id="KW-0808">Transferase</keyword>
<evidence type="ECO:0000313" key="2">
    <source>
        <dbReference type="EMBL" id="CUP79272.1"/>
    </source>
</evidence>
<dbReference type="InterPro" id="IPR016181">
    <property type="entry name" value="Acyl_CoA_acyltransferase"/>
</dbReference>
<dbReference type="Pfam" id="PF13302">
    <property type="entry name" value="Acetyltransf_3"/>
    <property type="match status" value="1"/>
</dbReference>
<dbReference type="EMBL" id="UAVW01000015">
    <property type="protein sequence ID" value="SQB14528.1"/>
    <property type="molecule type" value="Genomic_DNA"/>
</dbReference>
<dbReference type="PROSITE" id="PS51186">
    <property type="entry name" value="GNAT"/>
    <property type="match status" value="1"/>
</dbReference>